<dbReference type="AlphaFoldDB" id="M0LWX3"/>
<gene>
    <name evidence="2" type="ORF">C447_11515</name>
</gene>
<sequence length="82" mass="9293">MGESHDDRTSARRELILERYDWEIAPSEDGWKTIPNGSARSRIRSEELELSELERTIAPLVGFVVAMLLLVSLGYFLLSTVV</sequence>
<evidence type="ECO:0000256" key="1">
    <source>
        <dbReference type="SAM" id="Phobius"/>
    </source>
</evidence>
<keyword evidence="3" id="KW-1185">Reference proteome</keyword>
<dbReference type="OrthoDB" id="213195at2157"/>
<protein>
    <submittedName>
        <fullName evidence="2">Uncharacterized protein</fullName>
    </submittedName>
</protein>
<reference evidence="2 3" key="1">
    <citation type="journal article" date="2014" name="PLoS Genet.">
        <title>Phylogenetically driven sequencing of extremely halophilic archaea reveals strategies for static and dynamic osmo-response.</title>
        <authorList>
            <person name="Becker E.A."/>
            <person name="Seitzer P.M."/>
            <person name="Tritt A."/>
            <person name="Larsen D."/>
            <person name="Krusor M."/>
            <person name="Yao A.I."/>
            <person name="Wu D."/>
            <person name="Madern D."/>
            <person name="Eisen J.A."/>
            <person name="Darling A.E."/>
            <person name="Facciotti M.T."/>
        </authorList>
    </citation>
    <scope>NUCLEOTIDE SEQUENCE [LARGE SCALE GENOMIC DNA]</scope>
    <source>
        <strain evidence="2 3">100A6</strain>
    </source>
</reference>
<dbReference type="EMBL" id="AOMB01000032">
    <property type="protein sequence ID" value="EMA38062.1"/>
    <property type="molecule type" value="Genomic_DNA"/>
</dbReference>
<keyword evidence="1" id="KW-1133">Transmembrane helix</keyword>
<evidence type="ECO:0000313" key="2">
    <source>
        <dbReference type="EMBL" id="EMA38062.1"/>
    </source>
</evidence>
<feature type="transmembrane region" description="Helical" evidence="1">
    <location>
        <begin position="57"/>
        <end position="78"/>
    </location>
</feature>
<comment type="caution">
    <text evidence="2">The sequence shown here is derived from an EMBL/GenBank/DDBJ whole genome shotgun (WGS) entry which is preliminary data.</text>
</comment>
<proteinExistence type="predicted"/>
<dbReference type="RefSeq" id="WP_007694008.1">
    <property type="nucleotide sequence ID" value="NZ_AJRK01000427.1"/>
</dbReference>
<keyword evidence="1" id="KW-0472">Membrane</keyword>
<dbReference type="Proteomes" id="UP000011566">
    <property type="component" value="Unassembled WGS sequence"/>
</dbReference>
<name>M0LWX3_9EURY</name>
<dbReference type="PATRIC" id="fig|1132509.6.peg.2615"/>
<evidence type="ECO:0000313" key="3">
    <source>
        <dbReference type="Proteomes" id="UP000011566"/>
    </source>
</evidence>
<keyword evidence="1" id="KW-0812">Transmembrane</keyword>
<organism evidence="2 3">
    <name type="scientific">Halococcus hamelinensis 100A6</name>
    <dbReference type="NCBI Taxonomy" id="1132509"/>
    <lineage>
        <taxon>Archaea</taxon>
        <taxon>Methanobacteriati</taxon>
        <taxon>Methanobacteriota</taxon>
        <taxon>Stenosarchaea group</taxon>
        <taxon>Halobacteria</taxon>
        <taxon>Halobacteriales</taxon>
        <taxon>Halococcaceae</taxon>
        <taxon>Halococcus</taxon>
    </lineage>
</organism>
<accession>M0LWX3</accession>